<dbReference type="Pfam" id="PF20803">
    <property type="entry name" value="PaaX_M"/>
    <property type="match status" value="1"/>
</dbReference>
<evidence type="ECO:0000259" key="1">
    <source>
        <dbReference type="Pfam" id="PF07848"/>
    </source>
</evidence>
<name>A0A563DU00_9MICO</name>
<dbReference type="PANTHER" id="PTHR30319">
    <property type="entry name" value="PHENYLACETIC ACID REGULATOR-RELATED TRANSCRIPTIONAL REPRESSOR"/>
    <property type="match status" value="1"/>
</dbReference>
<dbReference type="PANTHER" id="PTHR30319:SF1">
    <property type="entry name" value="TRANSCRIPTIONAL REPRESSOR PAAX"/>
    <property type="match status" value="1"/>
</dbReference>
<dbReference type="Gene3D" id="1.20.58.1460">
    <property type="match status" value="1"/>
</dbReference>
<organism evidence="4 5">
    <name type="scientific">Leekyejoonella antrihumi</name>
    <dbReference type="NCBI Taxonomy" id="1660198"/>
    <lineage>
        <taxon>Bacteria</taxon>
        <taxon>Bacillati</taxon>
        <taxon>Actinomycetota</taxon>
        <taxon>Actinomycetes</taxon>
        <taxon>Micrococcales</taxon>
        <taxon>Dermacoccaceae</taxon>
        <taxon>Leekyejoonella</taxon>
    </lineage>
</organism>
<dbReference type="InterPro" id="IPR013225">
    <property type="entry name" value="PaaX_C"/>
</dbReference>
<evidence type="ECO:0000313" key="5">
    <source>
        <dbReference type="Proteomes" id="UP000320244"/>
    </source>
</evidence>
<dbReference type="Proteomes" id="UP000320244">
    <property type="component" value="Unassembled WGS sequence"/>
</dbReference>
<dbReference type="GO" id="GO:0006351">
    <property type="term" value="P:DNA-templated transcription"/>
    <property type="evidence" value="ECO:0007669"/>
    <property type="project" value="InterPro"/>
</dbReference>
<dbReference type="InterPro" id="IPR048846">
    <property type="entry name" value="PaaX-like_central"/>
</dbReference>
<gene>
    <name evidence="4" type="ORF">FGL98_20010</name>
</gene>
<dbReference type="OrthoDB" id="2270427at2"/>
<feature type="domain" description="Transcriptional repressor PaaX-like N-terminal" evidence="1">
    <location>
        <begin position="3"/>
        <end position="65"/>
    </location>
</feature>
<accession>A0A563DU00</accession>
<keyword evidence="5" id="KW-1185">Reference proteome</keyword>
<dbReference type="Gene3D" id="3.30.70.2650">
    <property type="match status" value="1"/>
</dbReference>
<feature type="domain" description="Transcriptional repressor PaaX-like central Cas2-like" evidence="3">
    <location>
        <begin position="88"/>
        <end position="147"/>
    </location>
</feature>
<sequence>MHARSAVFDLYGDHLADRGGWAPISAVVRLVGKVEVAPAATRTAVSRMVREGWLEPQERAGVRGYAATARATARLASAWQRIYAVVPPPWDGRWHLVATDHVPDRSRRARLAASLGYLGYARLSSGTWIAPRASSELASALDGTPAHEFFSSFIGDGHELATSVWDLATLDTSYRDFLRWVGQTSAGAGPRDPAQAYTTRTMVVHEWRKFLFSDPGLPAQVLPSDWPGTDAARTFTSLTSRLRPAAAAYVDDCLRESGVPVPAPS</sequence>
<feature type="domain" description="Transcriptional repressor PaaX-like C-terminal" evidence="2">
    <location>
        <begin position="165"/>
        <end position="251"/>
    </location>
</feature>
<protein>
    <submittedName>
        <fullName evidence="4">PaaX family transcriptional regulator</fullName>
    </submittedName>
</protein>
<proteinExistence type="predicted"/>
<comment type="caution">
    <text evidence="4">The sequence shown here is derived from an EMBL/GenBank/DDBJ whole genome shotgun (WGS) entry which is preliminary data.</text>
</comment>
<dbReference type="Pfam" id="PF07848">
    <property type="entry name" value="PaaX"/>
    <property type="match status" value="1"/>
</dbReference>
<evidence type="ECO:0000313" key="4">
    <source>
        <dbReference type="EMBL" id="TWP33727.1"/>
    </source>
</evidence>
<dbReference type="InterPro" id="IPR036388">
    <property type="entry name" value="WH-like_DNA-bd_sf"/>
</dbReference>
<dbReference type="Pfam" id="PF08223">
    <property type="entry name" value="PaaX_C"/>
    <property type="match status" value="1"/>
</dbReference>
<evidence type="ECO:0000259" key="3">
    <source>
        <dbReference type="Pfam" id="PF20803"/>
    </source>
</evidence>
<dbReference type="AlphaFoldDB" id="A0A563DU00"/>
<reference evidence="4 5" key="1">
    <citation type="submission" date="2019-05" db="EMBL/GenBank/DDBJ databases">
        <authorList>
            <person name="Lee S.D."/>
        </authorList>
    </citation>
    <scope>NUCLEOTIDE SEQUENCE [LARGE SCALE GENOMIC DNA]</scope>
    <source>
        <strain evidence="4 5">C5-26</strain>
    </source>
</reference>
<reference evidence="4 5" key="2">
    <citation type="submission" date="2019-08" db="EMBL/GenBank/DDBJ databases">
        <title>Jejuicoccus antrihumi gen. nov., sp. nov., a new member of the family Dermacoccaceae isolated from a cave.</title>
        <authorList>
            <person name="Schumann P."/>
            <person name="Kim I.S."/>
        </authorList>
    </citation>
    <scope>NUCLEOTIDE SEQUENCE [LARGE SCALE GENOMIC DNA]</scope>
    <source>
        <strain evidence="4 5">C5-26</strain>
    </source>
</reference>
<dbReference type="PIRSF" id="PIRSF020623">
    <property type="entry name" value="PaaX"/>
    <property type="match status" value="1"/>
</dbReference>
<dbReference type="RefSeq" id="WP_146319796.1">
    <property type="nucleotide sequence ID" value="NZ_VCQV01000036.1"/>
</dbReference>
<evidence type="ECO:0000259" key="2">
    <source>
        <dbReference type="Pfam" id="PF08223"/>
    </source>
</evidence>
<dbReference type="InterPro" id="IPR011965">
    <property type="entry name" value="PaaX_trns_reg"/>
</dbReference>
<dbReference type="InterPro" id="IPR012906">
    <property type="entry name" value="PaaX-like_N"/>
</dbReference>
<dbReference type="Gene3D" id="1.10.10.10">
    <property type="entry name" value="Winged helix-like DNA-binding domain superfamily/Winged helix DNA-binding domain"/>
    <property type="match status" value="1"/>
</dbReference>
<dbReference type="EMBL" id="VCQV01000036">
    <property type="protein sequence ID" value="TWP33727.1"/>
    <property type="molecule type" value="Genomic_DNA"/>
</dbReference>